<protein>
    <submittedName>
        <fullName evidence="13">E3 ubiquitin-protein ligase UBR5</fullName>
    </submittedName>
</protein>
<dbReference type="SMART" id="SM00119">
    <property type="entry name" value="HECTc"/>
    <property type="match status" value="1"/>
</dbReference>
<dbReference type="PROSITE" id="PS51157">
    <property type="entry name" value="ZF_UBR"/>
    <property type="match status" value="1"/>
</dbReference>
<dbReference type="Pfam" id="PF11547">
    <property type="entry name" value="E3_UbLigase_EDD"/>
    <property type="match status" value="1"/>
</dbReference>
<feature type="active site" description="Glycyl thioester intermediate" evidence="5">
    <location>
        <position position="2925"/>
    </location>
</feature>
<evidence type="ECO:0000256" key="4">
    <source>
        <dbReference type="ARBA" id="ARBA00022833"/>
    </source>
</evidence>
<feature type="compositionally biased region" description="Polar residues" evidence="7">
    <location>
        <begin position="1709"/>
        <end position="1719"/>
    </location>
</feature>
<feature type="compositionally biased region" description="Basic and acidic residues" evidence="7">
    <location>
        <begin position="1965"/>
        <end position="1978"/>
    </location>
</feature>
<evidence type="ECO:0000256" key="1">
    <source>
        <dbReference type="ARBA" id="ARBA00022723"/>
    </source>
</evidence>
<proteinExistence type="predicted"/>
<dbReference type="GO" id="GO:0000209">
    <property type="term" value="P:protein polyubiquitination"/>
    <property type="evidence" value="ECO:0007669"/>
    <property type="project" value="TreeGrafter"/>
</dbReference>
<dbReference type="GO" id="GO:0005737">
    <property type="term" value="C:cytoplasm"/>
    <property type="evidence" value="ECO:0007669"/>
    <property type="project" value="TreeGrafter"/>
</dbReference>
<dbReference type="InterPro" id="IPR047503">
    <property type="entry name" value="UBR-box_UBR5"/>
</dbReference>
<evidence type="ECO:0000259" key="8">
    <source>
        <dbReference type="PROSITE" id="PS50030"/>
    </source>
</evidence>
<feature type="compositionally biased region" description="Acidic residues" evidence="7">
    <location>
        <begin position="1584"/>
        <end position="1600"/>
    </location>
</feature>
<dbReference type="GO" id="GO:0043130">
    <property type="term" value="F:ubiquitin binding"/>
    <property type="evidence" value="ECO:0007669"/>
    <property type="project" value="InterPro"/>
</dbReference>
<name>A0A0N5A7N4_9BILA</name>
<reference evidence="13" key="1">
    <citation type="submission" date="2016-04" db="UniProtKB">
        <authorList>
            <consortium name="WormBaseParasite"/>
        </authorList>
    </citation>
    <scope>IDENTIFICATION</scope>
</reference>
<feature type="domain" description="HECT" evidence="9">
    <location>
        <begin position="2645"/>
        <end position="2957"/>
    </location>
</feature>
<dbReference type="InterPro" id="IPR024725">
    <property type="entry name" value="UBR5_UBA"/>
</dbReference>
<feature type="compositionally biased region" description="Low complexity" evidence="7">
    <location>
        <begin position="1461"/>
        <end position="1470"/>
    </location>
</feature>
<dbReference type="Gene3D" id="3.30.2160.10">
    <property type="entry name" value="Hect, E3 ligase catalytic domain"/>
    <property type="match status" value="1"/>
</dbReference>
<dbReference type="SUPFAM" id="SSF56204">
    <property type="entry name" value="Hect, E3 ligase catalytic domain"/>
    <property type="match status" value="1"/>
</dbReference>
<evidence type="ECO:0000256" key="3">
    <source>
        <dbReference type="ARBA" id="ARBA00022786"/>
    </source>
</evidence>
<feature type="region of interest" description="Disordered" evidence="7">
    <location>
        <begin position="2520"/>
        <end position="2544"/>
    </location>
</feature>
<feature type="region of interest" description="Disordered" evidence="7">
    <location>
        <begin position="2461"/>
        <end position="2486"/>
    </location>
</feature>
<feature type="compositionally biased region" description="Acidic residues" evidence="7">
    <location>
        <begin position="1538"/>
        <end position="1566"/>
    </location>
</feature>
<dbReference type="Pfam" id="PF00632">
    <property type="entry name" value="HECT"/>
    <property type="match status" value="1"/>
</dbReference>
<feature type="region of interest" description="Disordered" evidence="7">
    <location>
        <begin position="1421"/>
        <end position="1666"/>
    </location>
</feature>
<dbReference type="InterPro" id="IPR015940">
    <property type="entry name" value="UBA"/>
</dbReference>
<dbReference type="PROSITE" id="PS50237">
    <property type="entry name" value="HECT"/>
    <property type="match status" value="1"/>
</dbReference>
<dbReference type="FunFam" id="1.10.8.10:FF:000009">
    <property type="entry name" value="Putative E3 ubiquitin-protein ligase UBR5"/>
    <property type="match status" value="1"/>
</dbReference>
<feature type="compositionally biased region" description="Low complexity" evidence="7">
    <location>
        <begin position="2461"/>
        <end position="2475"/>
    </location>
</feature>
<feature type="compositionally biased region" description="Basic and acidic residues" evidence="7">
    <location>
        <begin position="1567"/>
        <end position="1583"/>
    </location>
</feature>
<dbReference type="InterPro" id="IPR035983">
    <property type="entry name" value="Hect_E3_ubiquitin_ligase"/>
</dbReference>
<evidence type="ECO:0000259" key="9">
    <source>
        <dbReference type="PROSITE" id="PS50237"/>
    </source>
</evidence>
<sequence length="2957" mass="329279">MDDQKQLLLFAFPNPGHDNLLPKRIREATKIRNELGSVLTRALEGIEANSILQLVVGPEHVAFLFKNGYVARLGFQLVTEAKKENPTSNDKPSDINCERSSGASSSSAGNNSISNTTSLSRNSKIRRVMTTTRCPGTLGERAGVIVGRARPLIPVSAIPENIIAQAQVVLQGKSRESIVRELQRTNLNVNEAVNNLLSRDDEEGEDGEESLEAYLPDEILSLLDAGIARSDGHGASLLDHDSLYTSADSFDYIVSRGDLSRKRTERDKKTEKVKETSRVVTTKLKLDETLQFWGSEQCQFPVGVTKFVKIAAMHSELLALGDNGFFYGWTWKNQSGGSLTLHPISRKLLLNAPNHEKFVDMVTCPYRALVATSANRVASFLDCGSCGVRVCERLIIPLTELPENELYLNAYVTSFGIYPSEERRKIWERVRSRSNRKVTFDVNEIVEGCEVRTKSQPIYSAGSVAVNFQSGVPMIGRLMESAWTITEICRFRVQTPAQYDSEKSEDGACLPISSNIKNTLNQNGKRPRDDTAESNVKEDAWSLDDVIFIHEQFSPDVAVVKIVDGALCEIEYKPVKYDKQLTSEPSTSFSQQDDGSEIKKIRLMRKDDLVIVSPNNRIPQSPESFQYTLQKINLPSGIAMRKIYSVAVDDTSLRFLVERRGRLHFVRVTVLGKILNNRLLPMSPVALCGASQSSPQLINYGDDYLVIIRDGNGSMIPLIRDSVGGYKEPSFLHLPPVHKFAIGFRPIEGDTSNSFYLDKEKLVNKSDATSTNIPTRMALVAALIAPSPHKAVPSIPSLLQSILYCDVKSTEMILDALGRESSKDYIRSEIVCSRSDGNRTILHAAVMNAFATATKDDADTADIVVEGTRKVSNAQENDVDSKSAEGVRNSYDKRWQYMLRYRSSSNPGEAAVIKDFICSGQKQSLETKTDESAPILSTACSVPKQRQLNSIEIIKLLCRHPTINPYLLELLSTRDVNGHTPFMSAVNVRAYTAALVLWFAIKELYNESLEAKKPSEHILSSTIFPNGSRADDSPLFVLCVNDTCSYTWTGEAHINQDIFECKTCGLVGTLCCCTECAYTCHRNHDCKLKRTSPTAYCDCWEKCHCKALISGNLLHREKLLELLMQDTELINQVSSRGEHLMLFLAKTVGRQMVEQEQCRRSKTKSQALDGNSHPTDLEPPKFARTAFMKFLSSWDCVKSLILFGVKEQERDELIMEETLYLKKQSSCSHLDKFTYTLLAKCSETHIDTLLNTLIIAANRKSANDEKGNSEVGFIISRFIRSVIRLFTLVTLFSPSAASVAAMSSLPESIPVSHPPSTRRSFDSHSLSLSSLMSIARSARDNAKETKKKSVSNFVLRCRRIFQTMIIYSVNELCNAADALIAPVRLGIVKPTAFVCQAESSDCVHLVERYLAAETDLSQSSNKIEDDGANRLSTRRRRMTSRRDTDRTNEETTSATSGPGVASLSNAVDSDNSSDSDSDDLQSFHHLRSQSSIGDTMDQSDEEKSKSKTALDLEDVYSSYTSEDEDEEDSVESESSHDDNDEEQSQENDPTDEEEGRDEEMVVEFENETSRPNREDDEGDRSYGNDEDEVYEEGEGENNVESETRDDTDVHGAVTEQNLPARDDSESTASNNVSSNGNNPEADPQSHSEVNAEVENPESSGVSNGRDVDLRMSLPLLHARLNSENSDGGNNRFSRTFADPNTAALRPPVNTATPNISNEGSDPRGSATDEGSELQRVSHPERRMATSPSGQGQWLRSTQRRSTTTVLQRRGSSGADNVSFTSGRNNTVPVSWSTRVTSSHRSNDREIINDNADAEPSNRARPSSRQLRDAISGDEDGHASVNKTNQQLAMSFFILIRFVSFYSFKLLKYKVFVAKVFCFRLVVNLLPMLLDQKELSKASFTQLTKVLEVTDLEIAAIRKMVEKRLKEIWRWMGTVLDRTEAQLNFGNALMSSPAGAIIAKNEKKLGKKMDDEKSRKKEGNSGSSRGYDNIAISNYRNEMAASSTDDSSTATSRNELIAYMLSILRSHAGENGDDLPIIEFNALKALAFVADAFLMFVDMLEKFDMKFNDGRYNTEKVQSDMSGSDMFQELDNDVNATILRQFFQRSNSLLYPGITMAPSHHPFEHKCSDSLALAEKPHILNPDVEKEQLFGLPLQQKTTREHNVYVVLQKNAKDHGVKYLAHQSLAAPWSSFKELLQQPESKTEKIEPMKVATSSVRPNVIVHSNSVSFSSDLSGCQRRRPSTSATGPPPRGFAPIKLDNILSTLNQNHRSCLQVSLTRWKHTLSLMAKAYHELLLSGCGEDTSSSILLSEMAGFPIRESQFRKKMEKFKNAQTRDLVFEVERGKPELIAQTIRQLNIHYSRRTMPSSTSHNNASENNVFREAVNVARNVRLASGGSFWTNSVQDENGAIASNPLLACHKVKVTFKDEPGEGTGVARSFFTAIADAFLTMQSLPGEQQVLSAFSSSAPAPNAAETSRGGSRDRGIAFGTDSSFTRQALGRERRSMRRYNLSIDSVPYYSQQNPQLNEIPDSSQNDSEQSNSEFRPPLWVPERTILGERLLLKVNEIRPHWRNKIVGMLLELHPQQLITILSNDDILRGLVDEANEILLASGYDNGVVDPAVVRTFDRNSVSEAAPSMGRTVSTPNLQGNLTHASNGDNDFAPLFYQTSKSGYYSPIAGKNSPHRLNAFRNVGRMIGICLLQMEIFPFPVCRHVLKFILGRPINWYDLAFYDPALFESLRSLVYNEGPVRADQIKELFLTFEVNLPAEEGGGVIELKPGGSRISVTQENIVEYIYRFVEARMLGIHLKCLEAMKQGVFDVIPVGSLANLTAEDLRLLLCGTQEVSMSLMQSYTSFLDESSAAPPVLQKFKIWFWSICNKLTSQEKQELMFFWTGSPSLPASEEGFQPMPTVLVRPADDQHLPTANTCISRLYVPLYSSKKILKSKLLMAIKEAQNFGFV</sequence>
<feature type="domain" description="UBA" evidence="8">
    <location>
        <begin position="157"/>
        <end position="199"/>
    </location>
</feature>
<feature type="region of interest" description="Disordered" evidence="7">
    <location>
        <begin position="1965"/>
        <end position="1987"/>
    </location>
</feature>
<dbReference type="InterPro" id="IPR003126">
    <property type="entry name" value="Znf_UBR"/>
</dbReference>
<accession>A0A0N5A7N4</accession>
<evidence type="ECO:0000259" key="11">
    <source>
        <dbReference type="PROSITE" id="PS51309"/>
    </source>
</evidence>
<evidence type="ECO:0000256" key="5">
    <source>
        <dbReference type="PROSITE-ProRule" id="PRU00104"/>
    </source>
</evidence>
<feature type="compositionally biased region" description="Low complexity" evidence="7">
    <location>
        <begin position="100"/>
        <end position="118"/>
    </location>
</feature>
<evidence type="ECO:0000259" key="10">
    <source>
        <dbReference type="PROSITE" id="PS51157"/>
    </source>
</evidence>
<dbReference type="Gene3D" id="3.30.2410.10">
    <property type="entry name" value="Hect, E3 ligase catalytic domain"/>
    <property type="match status" value="1"/>
</dbReference>
<dbReference type="PANTHER" id="PTHR46276">
    <property type="entry name" value="E3 UBIQUITIN-PROTEIN LIGASE UBR5"/>
    <property type="match status" value="1"/>
</dbReference>
<dbReference type="InterPro" id="IPR000569">
    <property type="entry name" value="HECT_dom"/>
</dbReference>
<keyword evidence="1" id="KW-0479">Metal-binding</keyword>
<feature type="region of interest" description="Disordered" evidence="7">
    <location>
        <begin position="2231"/>
        <end position="2250"/>
    </location>
</feature>
<feature type="compositionally biased region" description="Basic and acidic residues" evidence="7">
    <location>
        <begin position="1501"/>
        <end position="1510"/>
    </location>
</feature>
<dbReference type="SMART" id="SM00517">
    <property type="entry name" value="PolyA"/>
    <property type="match status" value="1"/>
</dbReference>
<keyword evidence="3 5" id="KW-0833">Ubl conjugation pathway</keyword>
<dbReference type="Gene3D" id="1.10.1900.10">
    <property type="entry name" value="c-terminal domain of poly(a) binding protein"/>
    <property type="match status" value="1"/>
</dbReference>
<dbReference type="FunFam" id="3.30.2410.10:FF:000008">
    <property type="entry name" value="Putative E3 ubiquitin-protein ligase UBR5"/>
    <property type="match status" value="1"/>
</dbReference>
<dbReference type="WBParaSite" id="SMUV_0000004001-mRNA-1">
    <property type="protein sequence ID" value="SMUV_0000004001-mRNA-1"/>
    <property type="gene ID" value="SMUV_0000004001"/>
</dbReference>
<dbReference type="Pfam" id="PF00658">
    <property type="entry name" value="MLLE"/>
    <property type="match status" value="1"/>
</dbReference>
<evidence type="ECO:0000256" key="7">
    <source>
        <dbReference type="SAM" id="MobiDB-lite"/>
    </source>
</evidence>
<dbReference type="PROSITE" id="PS51309">
    <property type="entry name" value="PABC"/>
    <property type="match status" value="1"/>
</dbReference>
<feature type="domain" description="PABC" evidence="11">
    <location>
        <begin position="2534"/>
        <end position="2611"/>
    </location>
</feature>
<feature type="region of interest" description="Disordered" evidence="7">
    <location>
        <begin position="83"/>
        <end position="127"/>
    </location>
</feature>
<dbReference type="GO" id="GO:0034450">
    <property type="term" value="F:ubiquitin-ubiquitin ligase activity"/>
    <property type="evidence" value="ECO:0007669"/>
    <property type="project" value="TreeGrafter"/>
</dbReference>
<feature type="zinc finger region" description="UBR-type" evidence="6">
    <location>
        <begin position="1042"/>
        <end position="1110"/>
    </location>
</feature>
<feature type="domain" description="UBR-type" evidence="10">
    <location>
        <begin position="1042"/>
        <end position="1110"/>
    </location>
</feature>
<dbReference type="GO" id="GO:0090263">
    <property type="term" value="P:positive regulation of canonical Wnt signaling pathway"/>
    <property type="evidence" value="ECO:0007669"/>
    <property type="project" value="TreeGrafter"/>
</dbReference>
<dbReference type="InterPro" id="IPR036053">
    <property type="entry name" value="PABP-dom"/>
</dbReference>
<dbReference type="SMART" id="SM00396">
    <property type="entry name" value="ZnF_UBR1"/>
    <property type="match status" value="1"/>
</dbReference>
<feature type="compositionally biased region" description="Polar residues" evidence="7">
    <location>
        <begin position="1626"/>
        <end position="1648"/>
    </location>
</feature>
<dbReference type="CDD" id="cd14423">
    <property type="entry name" value="CUE_UBR5"/>
    <property type="match status" value="1"/>
</dbReference>
<feature type="compositionally biased region" description="Low complexity" evidence="7">
    <location>
        <begin position="2529"/>
        <end position="2541"/>
    </location>
</feature>
<dbReference type="GO" id="GO:0005634">
    <property type="term" value="C:nucleus"/>
    <property type="evidence" value="ECO:0007669"/>
    <property type="project" value="TreeGrafter"/>
</dbReference>
<feature type="compositionally biased region" description="Polar residues" evidence="7">
    <location>
        <begin position="1745"/>
        <end position="1799"/>
    </location>
</feature>
<dbReference type="InterPro" id="IPR002004">
    <property type="entry name" value="PABP_HYD_C"/>
</dbReference>
<feature type="region of interest" description="Disordered" evidence="7">
    <location>
        <begin position="1680"/>
        <end position="1838"/>
    </location>
</feature>
<feature type="compositionally biased region" description="Acidic residues" evidence="7">
    <location>
        <begin position="1521"/>
        <end position="1531"/>
    </location>
</feature>
<dbReference type="GO" id="GO:0008270">
    <property type="term" value="F:zinc ion binding"/>
    <property type="evidence" value="ECO:0007669"/>
    <property type="project" value="UniProtKB-KW"/>
</dbReference>
<keyword evidence="4" id="KW-0862">Zinc</keyword>
<evidence type="ECO:0000313" key="12">
    <source>
        <dbReference type="Proteomes" id="UP000046393"/>
    </source>
</evidence>
<feature type="compositionally biased region" description="Basic and acidic residues" evidence="7">
    <location>
        <begin position="83"/>
        <end position="97"/>
    </location>
</feature>
<dbReference type="CDD" id="cd19675">
    <property type="entry name" value="UBR-box_UBR5"/>
    <property type="match status" value="1"/>
</dbReference>
<evidence type="ECO:0000256" key="6">
    <source>
        <dbReference type="PROSITE-ProRule" id="PRU00508"/>
    </source>
</evidence>
<keyword evidence="12" id="KW-1185">Reference proteome</keyword>
<feature type="compositionally biased region" description="Polar residues" evidence="7">
    <location>
        <begin position="1681"/>
        <end position="1693"/>
    </location>
</feature>
<evidence type="ECO:0000313" key="13">
    <source>
        <dbReference type="WBParaSite" id="SMUV_0000004001-mRNA-1"/>
    </source>
</evidence>
<dbReference type="PANTHER" id="PTHR46276:SF1">
    <property type="entry name" value="E3 UBIQUITIN-PROTEIN LIGASE UBR5"/>
    <property type="match status" value="1"/>
</dbReference>
<dbReference type="STRING" id="451379.A0A0N5A7N4"/>
<dbReference type="Gene3D" id="3.90.1750.10">
    <property type="entry name" value="Hect, E3 ligase catalytic domains"/>
    <property type="match status" value="1"/>
</dbReference>
<dbReference type="SUPFAM" id="SSF63570">
    <property type="entry name" value="PABC (PABP) domain"/>
    <property type="match status" value="1"/>
</dbReference>
<feature type="compositionally biased region" description="Basic and acidic residues" evidence="7">
    <location>
        <begin position="1440"/>
        <end position="1449"/>
    </location>
</feature>
<keyword evidence="2" id="KW-0863">Zinc-finger</keyword>
<dbReference type="Proteomes" id="UP000046393">
    <property type="component" value="Unplaced"/>
</dbReference>
<dbReference type="GO" id="GO:0003723">
    <property type="term" value="F:RNA binding"/>
    <property type="evidence" value="ECO:0007669"/>
    <property type="project" value="InterPro"/>
</dbReference>
<dbReference type="PROSITE" id="PS50030">
    <property type="entry name" value="UBA"/>
    <property type="match status" value="1"/>
</dbReference>
<evidence type="ECO:0000256" key="2">
    <source>
        <dbReference type="ARBA" id="ARBA00022771"/>
    </source>
</evidence>
<organism evidence="12 13">
    <name type="scientific">Syphacia muris</name>
    <dbReference type="NCBI Taxonomy" id="451379"/>
    <lineage>
        <taxon>Eukaryota</taxon>
        <taxon>Metazoa</taxon>
        <taxon>Ecdysozoa</taxon>
        <taxon>Nematoda</taxon>
        <taxon>Chromadorea</taxon>
        <taxon>Rhabditida</taxon>
        <taxon>Spirurina</taxon>
        <taxon>Oxyuridomorpha</taxon>
        <taxon>Oxyuroidea</taxon>
        <taxon>Oxyuridae</taxon>
        <taxon>Syphacia</taxon>
    </lineage>
</organism>
<dbReference type="Gene3D" id="1.10.8.10">
    <property type="entry name" value="DNA helicase RuvA subunit, C-terminal domain"/>
    <property type="match status" value="1"/>
</dbReference>